<evidence type="ECO:0000313" key="1">
    <source>
        <dbReference type="EMBL" id="EDR05859.1"/>
    </source>
</evidence>
<dbReference type="HOGENOM" id="CLU_1678208_0_0_1"/>
<dbReference type="OrthoDB" id="3224257at2759"/>
<gene>
    <name evidence="1" type="ORF">LACBIDRAFT_302433</name>
</gene>
<dbReference type="RefSeq" id="XP_001883535.1">
    <property type="nucleotide sequence ID" value="XM_001883500.1"/>
</dbReference>
<protein>
    <submittedName>
        <fullName evidence="1">Predicted protein</fullName>
    </submittedName>
</protein>
<accession>B0DHM7</accession>
<dbReference type="Proteomes" id="UP000001194">
    <property type="component" value="Unassembled WGS sequence"/>
</dbReference>
<dbReference type="InParanoid" id="B0DHM7"/>
<sequence length="157" mass="17736">MLPHQLLLDQLPLVCEQDPCISVEYAWINQPSNNPLCQLSTLKQVTFDLPFKEWLIITPGHAKLLQGIMSDVGQATAEDGHQWERLMEGEKEVDIARQQSLISLAKPVSMILLVNNQLTKITHLMMAFIFNFSVSGTTLWKETNQSKSCIVKVKVAF</sequence>
<dbReference type="EMBL" id="DS547111">
    <property type="protein sequence ID" value="EDR05859.1"/>
    <property type="molecule type" value="Genomic_DNA"/>
</dbReference>
<dbReference type="KEGG" id="lbc:LACBIDRAFT_302433"/>
<keyword evidence="2" id="KW-1185">Reference proteome</keyword>
<organism evidence="2">
    <name type="scientific">Laccaria bicolor (strain S238N-H82 / ATCC MYA-4686)</name>
    <name type="common">Bicoloured deceiver</name>
    <name type="synonym">Laccaria laccata var. bicolor</name>
    <dbReference type="NCBI Taxonomy" id="486041"/>
    <lineage>
        <taxon>Eukaryota</taxon>
        <taxon>Fungi</taxon>
        <taxon>Dikarya</taxon>
        <taxon>Basidiomycota</taxon>
        <taxon>Agaricomycotina</taxon>
        <taxon>Agaricomycetes</taxon>
        <taxon>Agaricomycetidae</taxon>
        <taxon>Agaricales</taxon>
        <taxon>Agaricineae</taxon>
        <taxon>Hydnangiaceae</taxon>
        <taxon>Laccaria</taxon>
    </lineage>
</organism>
<dbReference type="AlphaFoldDB" id="B0DHM7"/>
<evidence type="ECO:0000313" key="2">
    <source>
        <dbReference type="Proteomes" id="UP000001194"/>
    </source>
</evidence>
<dbReference type="GeneID" id="6079104"/>
<proteinExistence type="predicted"/>
<name>B0DHM7_LACBS</name>
<reference evidence="1 2" key="1">
    <citation type="journal article" date="2008" name="Nature">
        <title>The genome of Laccaria bicolor provides insights into mycorrhizal symbiosis.</title>
        <authorList>
            <person name="Martin F."/>
            <person name="Aerts A."/>
            <person name="Ahren D."/>
            <person name="Brun A."/>
            <person name="Danchin E.G.J."/>
            <person name="Duchaussoy F."/>
            <person name="Gibon J."/>
            <person name="Kohler A."/>
            <person name="Lindquist E."/>
            <person name="Pereda V."/>
            <person name="Salamov A."/>
            <person name="Shapiro H.J."/>
            <person name="Wuyts J."/>
            <person name="Blaudez D."/>
            <person name="Buee M."/>
            <person name="Brokstein P."/>
            <person name="Canbaeck B."/>
            <person name="Cohen D."/>
            <person name="Courty P.E."/>
            <person name="Coutinho P.M."/>
            <person name="Delaruelle C."/>
            <person name="Detter J.C."/>
            <person name="Deveau A."/>
            <person name="DiFazio S."/>
            <person name="Duplessis S."/>
            <person name="Fraissinet-Tachet L."/>
            <person name="Lucic E."/>
            <person name="Frey-Klett P."/>
            <person name="Fourrey C."/>
            <person name="Feussner I."/>
            <person name="Gay G."/>
            <person name="Grimwood J."/>
            <person name="Hoegger P.J."/>
            <person name="Jain P."/>
            <person name="Kilaru S."/>
            <person name="Labbe J."/>
            <person name="Lin Y.C."/>
            <person name="Legue V."/>
            <person name="Le Tacon F."/>
            <person name="Marmeisse R."/>
            <person name="Melayah D."/>
            <person name="Montanini B."/>
            <person name="Muratet M."/>
            <person name="Nehls U."/>
            <person name="Niculita-Hirzel H."/>
            <person name="Oudot-Le Secq M.P."/>
            <person name="Peter M."/>
            <person name="Quesneville H."/>
            <person name="Rajashekar B."/>
            <person name="Reich M."/>
            <person name="Rouhier N."/>
            <person name="Schmutz J."/>
            <person name="Yin T."/>
            <person name="Chalot M."/>
            <person name="Henrissat B."/>
            <person name="Kuees U."/>
            <person name="Lucas S."/>
            <person name="Van de Peer Y."/>
            <person name="Podila G.K."/>
            <person name="Polle A."/>
            <person name="Pukkila P.J."/>
            <person name="Richardson P.M."/>
            <person name="Rouze P."/>
            <person name="Sanders I.R."/>
            <person name="Stajich J.E."/>
            <person name="Tunlid A."/>
            <person name="Tuskan G."/>
            <person name="Grigoriev I.V."/>
        </authorList>
    </citation>
    <scope>NUCLEOTIDE SEQUENCE [LARGE SCALE GENOMIC DNA]</scope>
    <source>
        <strain evidence="2">S238N-H82 / ATCC MYA-4686</strain>
    </source>
</reference>